<dbReference type="SUPFAM" id="SSF81342">
    <property type="entry name" value="Transmembrane di-heme cytochromes"/>
    <property type="match status" value="1"/>
</dbReference>
<evidence type="ECO:0000256" key="9">
    <source>
        <dbReference type="ARBA" id="ARBA00022989"/>
    </source>
</evidence>
<organism evidence="15 16">
    <name type="scientific">Asticcacaulis machinosus</name>
    <dbReference type="NCBI Taxonomy" id="2984211"/>
    <lineage>
        <taxon>Bacteria</taxon>
        <taxon>Pseudomonadati</taxon>
        <taxon>Pseudomonadota</taxon>
        <taxon>Alphaproteobacteria</taxon>
        <taxon>Caulobacterales</taxon>
        <taxon>Caulobacteraceae</taxon>
        <taxon>Asticcacaulis</taxon>
    </lineage>
</organism>
<dbReference type="SMART" id="SM00867">
    <property type="entry name" value="YceI"/>
    <property type="match status" value="1"/>
</dbReference>
<dbReference type="InterPro" id="IPR016174">
    <property type="entry name" value="Di-haem_cyt_TM"/>
</dbReference>
<keyword evidence="5" id="KW-0349">Heme</keyword>
<keyword evidence="7" id="KW-0479">Metal-binding</keyword>
<keyword evidence="11 13" id="KW-0472">Membrane</keyword>
<dbReference type="Gene3D" id="1.20.950.20">
    <property type="entry name" value="Transmembrane di-heme cytochromes, Chain C"/>
    <property type="match status" value="1"/>
</dbReference>
<protein>
    <submittedName>
        <fullName evidence="15">YceI family protein</fullName>
    </submittedName>
</protein>
<evidence type="ECO:0000256" key="3">
    <source>
        <dbReference type="ARBA" id="ARBA00022448"/>
    </source>
</evidence>
<dbReference type="InterPro" id="IPR036761">
    <property type="entry name" value="TTHA0802/YceI-like_sf"/>
</dbReference>
<evidence type="ECO:0000256" key="6">
    <source>
        <dbReference type="ARBA" id="ARBA00022692"/>
    </source>
</evidence>
<dbReference type="InterPro" id="IPR007372">
    <property type="entry name" value="Lipid/polyisoprenoid-bd_YceI"/>
</dbReference>
<dbReference type="Pfam" id="PF04264">
    <property type="entry name" value="YceI"/>
    <property type="match status" value="1"/>
</dbReference>
<dbReference type="Gene3D" id="2.40.128.110">
    <property type="entry name" value="Lipid/polyisoprenoid-binding, YceI-like"/>
    <property type="match status" value="1"/>
</dbReference>
<keyword evidence="16" id="KW-1185">Reference proteome</keyword>
<keyword evidence="3" id="KW-0813">Transport</keyword>
<feature type="transmembrane region" description="Helical" evidence="13">
    <location>
        <begin position="43"/>
        <end position="66"/>
    </location>
</feature>
<comment type="cofactor">
    <cofactor evidence="1">
        <name>heme b</name>
        <dbReference type="ChEBI" id="CHEBI:60344"/>
    </cofactor>
</comment>
<accession>A0ABT5HFY1</accession>
<evidence type="ECO:0000256" key="7">
    <source>
        <dbReference type="ARBA" id="ARBA00022723"/>
    </source>
</evidence>
<keyword evidence="9 13" id="KW-1133">Transmembrane helix</keyword>
<reference evidence="15 16" key="1">
    <citation type="submission" date="2023-01" db="EMBL/GenBank/DDBJ databases">
        <title>Novel species of the genus Asticcacaulis isolated from rivers.</title>
        <authorList>
            <person name="Lu H."/>
        </authorList>
    </citation>
    <scope>NUCLEOTIDE SEQUENCE [LARGE SCALE GENOMIC DNA]</scope>
    <source>
        <strain evidence="15 16">LKC15W</strain>
    </source>
</reference>
<dbReference type="InterPro" id="IPR011577">
    <property type="entry name" value="Cyt_b561_bac/Ni-Hgenase"/>
</dbReference>
<dbReference type="PANTHER" id="PTHR30529">
    <property type="entry name" value="CYTOCHROME B561"/>
    <property type="match status" value="1"/>
</dbReference>
<dbReference type="EMBL" id="JAQQKV010000001">
    <property type="protein sequence ID" value="MDC7674918.1"/>
    <property type="molecule type" value="Genomic_DNA"/>
</dbReference>
<dbReference type="RefSeq" id="WP_272743229.1">
    <property type="nucleotide sequence ID" value="NZ_JAQQKV010000001.1"/>
</dbReference>
<dbReference type="Proteomes" id="UP001218579">
    <property type="component" value="Unassembled WGS sequence"/>
</dbReference>
<evidence type="ECO:0000256" key="10">
    <source>
        <dbReference type="ARBA" id="ARBA00023004"/>
    </source>
</evidence>
<keyword evidence="6 13" id="KW-0812">Transmembrane</keyword>
<feature type="transmembrane region" description="Helical" evidence="13">
    <location>
        <begin position="87"/>
        <end position="111"/>
    </location>
</feature>
<comment type="similarity">
    <text evidence="12">Belongs to the cytochrome b561 family.</text>
</comment>
<evidence type="ECO:0000256" key="8">
    <source>
        <dbReference type="ARBA" id="ARBA00022982"/>
    </source>
</evidence>
<feature type="transmembrane region" description="Helical" evidence="13">
    <location>
        <begin position="188"/>
        <end position="206"/>
    </location>
</feature>
<gene>
    <name evidence="15" type="ORF">PQU98_02165</name>
</gene>
<evidence type="ECO:0000313" key="16">
    <source>
        <dbReference type="Proteomes" id="UP001218579"/>
    </source>
</evidence>
<keyword evidence="4" id="KW-1003">Cell membrane</keyword>
<name>A0ABT5HFY1_9CAUL</name>
<dbReference type="PANTHER" id="PTHR30529:SF6">
    <property type="entry name" value="BLL0291 PROTEIN"/>
    <property type="match status" value="1"/>
</dbReference>
<dbReference type="Pfam" id="PF01292">
    <property type="entry name" value="Ni_hydr_CYTB"/>
    <property type="match status" value="1"/>
</dbReference>
<evidence type="ECO:0000256" key="2">
    <source>
        <dbReference type="ARBA" id="ARBA00004651"/>
    </source>
</evidence>
<dbReference type="SUPFAM" id="SSF101874">
    <property type="entry name" value="YceI-like"/>
    <property type="match status" value="1"/>
</dbReference>
<keyword evidence="8" id="KW-0249">Electron transport</keyword>
<evidence type="ECO:0000256" key="5">
    <source>
        <dbReference type="ARBA" id="ARBA00022617"/>
    </source>
</evidence>
<evidence type="ECO:0000256" key="11">
    <source>
        <dbReference type="ARBA" id="ARBA00023136"/>
    </source>
</evidence>
<comment type="caution">
    <text evidence="15">The sequence shown here is derived from an EMBL/GenBank/DDBJ whole genome shotgun (WGS) entry which is preliminary data.</text>
</comment>
<feature type="transmembrane region" description="Helical" evidence="13">
    <location>
        <begin position="12"/>
        <end position="31"/>
    </location>
</feature>
<feature type="domain" description="Lipid/polyisoprenoid-binding YceI-like" evidence="14">
    <location>
        <begin position="259"/>
        <end position="423"/>
    </location>
</feature>
<evidence type="ECO:0000259" key="14">
    <source>
        <dbReference type="SMART" id="SM00867"/>
    </source>
</evidence>
<evidence type="ECO:0000256" key="1">
    <source>
        <dbReference type="ARBA" id="ARBA00001970"/>
    </source>
</evidence>
<dbReference type="InterPro" id="IPR052168">
    <property type="entry name" value="Cytochrome_b561_oxidase"/>
</dbReference>
<evidence type="ECO:0000256" key="4">
    <source>
        <dbReference type="ARBA" id="ARBA00022475"/>
    </source>
</evidence>
<sequence>MSVETYNRYSRWLHWLIAGLIIFMIVLGWRLEDEDAGRFARFQLHKSIGITILILSFIRLGLRLAYKAPPEVEGPKWQMAAAKAVHWGFYVAMIGLPLTGWAMVSASPMAIKTVLYGIIPWPHLPVPASEQTHDAWVVAHGLLAKLITYVLIPLHVGAALKHHVIDKDNTITRMVPGLTPVPLLNWRWIVPVVTVVAAVVAGALVFRGEKATKTTLTPAAPMAQEAAVSESEISAVAVSEATLPSASAASTQTTMAVPTWTVNKSASRLNFVTAFQGADINGRFSDYKADIRFDPESLDRSSIRVVINLASVSTDDAERDNTLKSESFFNIAAHPKATFEAKSFAKTGDDKFIAKGRLTLNGQTKPFDLPFTLKITEINASRTANVTARVELDRLDFGVGSGDWASTDQIPAKVKLDFTIRATALK</sequence>
<proteinExistence type="inferred from homology"/>
<evidence type="ECO:0000313" key="15">
    <source>
        <dbReference type="EMBL" id="MDC7674918.1"/>
    </source>
</evidence>
<evidence type="ECO:0000256" key="13">
    <source>
        <dbReference type="SAM" id="Phobius"/>
    </source>
</evidence>
<keyword evidence="10" id="KW-0408">Iron</keyword>
<evidence type="ECO:0000256" key="12">
    <source>
        <dbReference type="ARBA" id="ARBA00037975"/>
    </source>
</evidence>
<comment type="subcellular location">
    <subcellularLocation>
        <location evidence="2">Cell membrane</location>
        <topology evidence="2">Multi-pass membrane protein</topology>
    </subcellularLocation>
</comment>